<feature type="signal peptide" evidence="1">
    <location>
        <begin position="1"/>
        <end position="23"/>
    </location>
</feature>
<name>C8PFH1_9BACT</name>
<protein>
    <recommendedName>
        <fullName evidence="4">Lipoprotein</fullName>
    </recommendedName>
</protein>
<dbReference type="OrthoDB" id="9991012at2"/>
<dbReference type="Proteomes" id="UP000005709">
    <property type="component" value="Unassembled WGS sequence"/>
</dbReference>
<accession>C8PFH1</accession>
<gene>
    <name evidence="2" type="ORF">CAMGR0001_2128</name>
</gene>
<dbReference type="EMBL" id="ACYG01000014">
    <property type="protein sequence ID" value="EEV18437.1"/>
    <property type="molecule type" value="Genomic_DNA"/>
</dbReference>
<dbReference type="AlphaFoldDB" id="C8PFH1"/>
<keyword evidence="3" id="KW-1185">Reference proteome</keyword>
<dbReference type="STRING" id="824.CGRAC_0232"/>
<dbReference type="RefSeq" id="WP_005870004.1">
    <property type="nucleotide sequence ID" value="NZ_ACYG01000014.1"/>
</dbReference>
<sequence length="168" mass="18918">MRNLMLICAAVLFSGCVFNPAERDVAFMGGEAYYVPVESVGYPVTRDMEKYLKNIGIYFCTEGDAFWVSKYDFDRLKQAGSDYLLKDYFAKYLAGCAKPLTPQEAIALAGSSQGSYDWQDAGMAWQNAFYNNAAAAQDAANALEIENQKMRDRLWLQQQGRFHQIQGL</sequence>
<dbReference type="PROSITE" id="PS51257">
    <property type="entry name" value="PROKAR_LIPOPROTEIN"/>
    <property type="match status" value="1"/>
</dbReference>
<evidence type="ECO:0000313" key="3">
    <source>
        <dbReference type="Proteomes" id="UP000005709"/>
    </source>
</evidence>
<keyword evidence="1" id="KW-0732">Signal</keyword>
<proteinExistence type="predicted"/>
<reference evidence="2 3" key="1">
    <citation type="submission" date="2009-07" db="EMBL/GenBank/DDBJ databases">
        <authorList>
            <person name="Madupu R."/>
            <person name="Sebastian Y."/>
            <person name="Durkin A.S."/>
            <person name="Torralba M."/>
            <person name="Methe B."/>
            <person name="Sutton G.G."/>
            <person name="Strausberg R.L."/>
            <person name="Nelson K.E."/>
        </authorList>
    </citation>
    <scope>NUCLEOTIDE SEQUENCE [LARGE SCALE GENOMIC DNA]</scope>
    <source>
        <strain evidence="2 3">RM3268</strain>
    </source>
</reference>
<evidence type="ECO:0000313" key="2">
    <source>
        <dbReference type="EMBL" id="EEV18437.1"/>
    </source>
</evidence>
<organism evidence="2 3">
    <name type="scientific">Campylobacter gracilis RM3268</name>
    <dbReference type="NCBI Taxonomy" id="553220"/>
    <lineage>
        <taxon>Bacteria</taxon>
        <taxon>Pseudomonadati</taxon>
        <taxon>Campylobacterota</taxon>
        <taxon>Epsilonproteobacteria</taxon>
        <taxon>Campylobacterales</taxon>
        <taxon>Campylobacteraceae</taxon>
        <taxon>Campylobacter</taxon>
    </lineage>
</organism>
<feature type="chain" id="PRO_5002990665" description="Lipoprotein" evidence="1">
    <location>
        <begin position="24"/>
        <end position="168"/>
    </location>
</feature>
<evidence type="ECO:0000256" key="1">
    <source>
        <dbReference type="SAM" id="SignalP"/>
    </source>
</evidence>
<evidence type="ECO:0008006" key="4">
    <source>
        <dbReference type="Google" id="ProtNLM"/>
    </source>
</evidence>
<comment type="caution">
    <text evidence="2">The sequence shown here is derived from an EMBL/GenBank/DDBJ whole genome shotgun (WGS) entry which is preliminary data.</text>
</comment>